<dbReference type="PANTHER" id="PTHR33221:SF5">
    <property type="entry name" value="HTH-TYPE TRANSCRIPTIONAL REGULATOR ISCR"/>
    <property type="match status" value="1"/>
</dbReference>
<dbReference type="RefSeq" id="WP_166931608.1">
    <property type="nucleotide sequence ID" value="NZ_BAAADD010000001.1"/>
</dbReference>
<dbReference type="PROSITE" id="PS51197">
    <property type="entry name" value="HTH_RRF2_2"/>
    <property type="match status" value="1"/>
</dbReference>
<protein>
    <submittedName>
        <fullName evidence="2">Rrf2 family transcriptional regulator</fullName>
    </submittedName>
</protein>
<organism evidence="2 3">
    <name type="scientific">Rhizomicrobium electricum</name>
    <dbReference type="NCBI Taxonomy" id="480070"/>
    <lineage>
        <taxon>Bacteria</taxon>
        <taxon>Pseudomonadati</taxon>
        <taxon>Pseudomonadota</taxon>
        <taxon>Alphaproteobacteria</taxon>
        <taxon>Micropepsales</taxon>
        <taxon>Micropepsaceae</taxon>
        <taxon>Rhizomicrobium</taxon>
    </lineage>
</organism>
<keyword evidence="1" id="KW-0238">DNA-binding</keyword>
<accession>A0ABN1E8I5</accession>
<gene>
    <name evidence="2" type="ORF">GCM10008942_05970</name>
</gene>
<dbReference type="NCBIfam" id="TIGR00738">
    <property type="entry name" value="rrf2_super"/>
    <property type="match status" value="1"/>
</dbReference>
<dbReference type="Proteomes" id="UP001499951">
    <property type="component" value="Unassembled WGS sequence"/>
</dbReference>
<proteinExistence type="predicted"/>
<reference evidence="2 3" key="1">
    <citation type="journal article" date="2019" name="Int. J. Syst. Evol. Microbiol.">
        <title>The Global Catalogue of Microorganisms (GCM) 10K type strain sequencing project: providing services to taxonomists for standard genome sequencing and annotation.</title>
        <authorList>
            <consortium name="The Broad Institute Genomics Platform"/>
            <consortium name="The Broad Institute Genome Sequencing Center for Infectious Disease"/>
            <person name="Wu L."/>
            <person name="Ma J."/>
        </authorList>
    </citation>
    <scope>NUCLEOTIDE SEQUENCE [LARGE SCALE GENOMIC DNA]</scope>
    <source>
        <strain evidence="2 3">JCM 15089</strain>
    </source>
</reference>
<comment type="caution">
    <text evidence="2">The sequence shown here is derived from an EMBL/GenBank/DDBJ whole genome shotgun (WGS) entry which is preliminary data.</text>
</comment>
<dbReference type="PANTHER" id="PTHR33221">
    <property type="entry name" value="WINGED HELIX-TURN-HELIX TRANSCRIPTIONAL REGULATOR, RRF2 FAMILY"/>
    <property type="match status" value="1"/>
</dbReference>
<evidence type="ECO:0000313" key="3">
    <source>
        <dbReference type="Proteomes" id="UP001499951"/>
    </source>
</evidence>
<dbReference type="Gene3D" id="1.10.10.10">
    <property type="entry name" value="Winged helix-like DNA-binding domain superfamily/Winged helix DNA-binding domain"/>
    <property type="match status" value="1"/>
</dbReference>
<dbReference type="InterPro" id="IPR036390">
    <property type="entry name" value="WH_DNA-bd_sf"/>
</dbReference>
<dbReference type="Pfam" id="PF02082">
    <property type="entry name" value="Rrf2"/>
    <property type="match status" value="1"/>
</dbReference>
<dbReference type="SUPFAM" id="SSF46785">
    <property type="entry name" value="Winged helix' DNA-binding domain"/>
    <property type="match status" value="1"/>
</dbReference>
<dbReference type="EMBL" id="BAAADD010000001">
    <property type="protein sequence ID" value="GAA0560295.1"/>
    <property type="molecule type" value="Genomic_DNA"/>
</dbReference>
<sequence length="148" mass="16579">MLSQKAKYALKALFVLGEHQGTVPVMIAEIAEKANVPRKFLEQILLEMKRRGIVHSVRGKFGGYVLGRKPEEISFAEVLRVIDGPLALSPCASRTAYRKCDDCDDETTCAIRRVLLNVRDASAEILEHHTLAHALADRKSGRRRKRAD</sequence>
<evidence type="ECO:0000256" key="1">
    <source>
        <dbReference type="ARBA" id="ARBA00023125"/>
    </source>
</evidence>
<dbReference type="InterPro" id="IPR036388">
    <property type="entry name" value="WH-like_DNA-bd_sf"/>
</dbReference>
<evidence type="ECO:0000313" key="2">
    <source>
        <dbReference type="EMBL" id="GAA0560295.1"/>
    </source>
</evidence>
<name>A0ABN1E8I5_9PROT</name>
<dbReference type="InterPro" id="IPR000944">
    <property type="entry name" value="Tscrpt_reg_Rrf2"/>
</dbReference>
<keyword evidence="3" id="KW-1185">Reference proteome</keyword>